<comment type="caution">
    <text evidence="2">The sequence shown here is derived from an EMBL/GenBank/DDBJ whole genome shotgun (WGS) entry which is preliminary data.</text>
</comment>
<sequence length="25" mass="2755">MEQYAALSVQSELVQHPSGSARPRI</sequence>
<feature type="region of interest" description="Disordered" evidence="1">
    <location>
        <begin position="6"/>
        <end position="25"/>
    </location>
</feature>
<evidence type="ECO:0000313" key="3">
    <source>
        <dbReference type="Proteomes" id="UP001209878"/>
    </source>
</evidence>
<evidence type="ECO:0000256" key="1">
    <source>
        <dbReference type="SAM" id="MobiDB-lite"/>
    </source>
</evidence>
<proteinExistence type="predicted"/>
<evidence type="ECO:0000313" key="2">
    <source>
        <dbReference type="EMBL" id="KAK2173647.1"/>
    </source>
</evidence>
<organism evidence="2 3">
    <name type="scientific">Ridgeia piscesae</name>
    <name type="common">Tubeworm</name>
    <dbReference type="NCBI Taxonomy" id="27915"/>
    <lineage>
        <taxon>Eukaryota</taxon>
        <taxon>Metazoa</taxon>
        <taxon>Spiralia</taxon>
        <taxon>Lophotrochozoa</taxon>
        <taxon>Annelida</taxon>
        <taxon>Polychaeta</taxon>
        <taxon>Sedentaria</taxon>
        <taxon>Canalipalpata</taxon>
        <taxon>Sabellida</taxon>
        <taxon>Siboglinidae</taxon>
        <taxon>Ridgeia</taxon>
    </lineage>
</organism>
<dbReference type="AlphaFoldDB" id="A0AAD9NKH6"/>
<name>A0AAD9NKH6_RIDPI</name>
<keyword evidence="3" id="KW-1185">Reference proteome</keyword>
<dbReference type="Proteomes" id="UP001209878">
    <property type="component" value="Unassembled WGS sequence"/>
</dbReference>
<protein>
    <submittedName>
        <fullName evidence="2">Uncharacterized protein</fullName>
    </submittedName>
</protein>
<dbReference type="EMBL" id="JAODUO010000860">
    <property type="protein sequence ID" value="KAK2173647.1"/>
    <property type="molecule type" value="Genomic_DNA"/>
</dbReference>
<reference evidence="2" key="1">
    <citation type="journal article" date="2023" name="Mol. Biol. Evol.">
        <title>Third-Generation Sequencing Reveals the Adaptive Role of the Epigenome in Three Deep-Sea Polychaetes.</title>
        <authorList>
            <person name="Perez M."/>
            <person name="Aroh O."/>
            <person name="Sun Y."/>
            <person name="Lan Y."/>
            <person name="Juniper S.K."/>
            <person name="Young C.R."/>
            <person name="Angers B."/>
            <person name="Qian P.Y."/>
        </authorList>
    </citation>
    <scope>NUCLEOTIDE SEQUENCE</scope>
    <source>
        <strain evidence="2">R07B-5</strain>
    </source>
</reference>
<gene>
    <name evidence="2" type="ORF">NP493_860g02103</name>
</gene>
<accession>A0AAD9NKH6</accession>